<evidence type="ECO:0000313" key="3">
    <source>
        <dbReference type="Proteomes" id="UP000287651"/>
    </source>
</evidence>
<name>A0A427ARW7_ENSVE</name>
<proteinExistence type="predicted"/>
<reference evidence="2 3" key="1">
    <citation type="journal article" date="2014" name="Agronomy (Basel)">
        <title>A Draft Genome Sequence for Ensete ventricosum, the Drought-Tolerant Tree Against Hunger.</title>
        <authorList>
            <person name="Harrison J."/>
            <person name="Moore K.A."/>
            <person name="Paszkiewicz K."/>
            <person name="Jones T."/>
            <person name="Grant M."/>
            <person name="Ambacheew D."/>
            <person name="Muzemil S."/>
            <person name="Studholme D.J."/>
        </authorList>
    </citation>
    <scope>NUCLEOTIDE SEQUENCE [LARGE SCALE GENOMIC DNA]</scope>
</reference>
<comment type="caution">
    <text evidence="2">The sequence shown here is derived from an EMBL/GenBank/DDBJ whole genome shotgun (WGS) entry which is preliminary data.</text>
</comment>
<protein>
    <submittedName>
        <fullName evidence="2">Uncharacterized protein</fullName>
    </submittedName>
</protein>
<dbReference type="Proteomes" id="UP000287651">
    <property type="component" value="Unassembled WGS sequence"/>
</dbReference>
<evidence type="ECO:0000256" key="1">
    <source>
        <dbReference type="SAM" id="MobiDB-lite"/>
    </source>
</evidence>
<evidence type="ECO:0000313" key="2">
    <source>
        <dbReference type="EMBL" id="RRT78937.1"/>
    </source>
</evidence>
<organism evidence="2 3">
    <name type="scientific">Ensete ventricosum</name>
    <name type="common">Abyssinian banana</name>
    <name type="synonym">Musa ensete</name>
    <dbReference type="NCBI Taxonomy" id="4639"/>
    <lineage>
        <taxon>Eukaryota</taxon>
        <taxon>Viridiplantae</taxon>
        <taxon>Streptophyta</taxon>
        <taxon>Embryophyta</taxon>
        <taxon>Tracheophyta</taxon>
        <taxon>Spermatophyta</taxon>
        <taxon>Magnoliopsida</taxon>
        <taxon>Liliopsida</taxon>
        <taxon>Zingiberales</taxon>
        <taxon>Musaceae</taxon>
        <taxon>Ensete</taxon>
    </lineage>
</organism>
<feature type="region of interest" description="Disordered" evidence="1">
    <location>
        <begin position="93"/>
        <end position="119"/>
    </location>
</feature>
<dbReference type="AlphaFoldDB" id="A0A427ARW7"/>
<gene>
    <name evidence="2" type="ORF">B296_00000270</name>
</gene>
<dbReference type="EMBL" id="AMZH03001546">
    <property type="protein sequence ID" value="RRT78937.1"/>
    <property type="molecule type" value="Genomic_DNA"/>
</dbReference>
<accession>A0A427ARW7</accession>
<sequence length="119" mass="12314">MASSPSSVLPLRRQWLPLPTGNHPAKGRPPLRFASSPLLASGLAAGVPPDGYRPCGLVAASRAHRRRPTIGVGLPCRLALAVAGRPLARGLGRSLAMGGRPYTGAGHPSSSLRKRSKNA</sequence>